<dbReference type="EMBL" id="JAPDMQ010000721">
    <property type="protein sequence ID" value="KAK0520994.1"/>
    <property type="molecule type" value="Genomic_DNA"/>
</dbReference>
<name>A0AAN6G4M4_9BASI</name>
<feature type="signal peptide" evidence="1">
    <location>
        <begin position="1"/>
        <end position="21"/>
    </location>
</feature>
<dbReference type="Proteomes" id="UP001176521">
    <property type="component" value="Unassembled WGS sequence"/>
</dbReference>
<evidence type="ECO:0000313" key="3">
    <source>
        <dbReference type="Proteomes" id="UP001176521"/>
    </source>
</evidence>
<accession>A0AAN6G4M4</accession>
<comment type="caution">
    <text evidence="2">The sequence shown here is derived from an EMBL/GenBank/DDBJ whole genome shotgun (WGS) entry which is preliminary data.</text>
</comment>
<keyword evidence="3" id="KW-1185">Reference proteome</keyword>
<keyword evidence="1" id="KW-0732">Signal</keyword>
<evidence type="ECO:0000256" key="1">
    <source>
        <dbReference type="SAM" id="SignalP"/>
    </source>
</evidence>
<sequence length="398" mass="41944">MQLRLSFIAAALLLTTGIAAASVPQSEGVAIRSPADLAQAAAPLEARLTKSEVESKAASAAKTAAKQIKADVATLQSLQKQAHPSKAAANKAFADLNSHLKAAGEKFDSLASKYSAHSSRDLVERQAILQPAIKDLNAELKKLLPEIRLLARHLLTNLGLNTVQTIVKQITPGLKKIDTGLFQILTVLGEDLGPGLVDPLLHTVYGLLDGLGLNLNARDVVEERAPTKASIQAEAAVVFKHAGAQFEADNATFKKLLAQKHVSEKEFAAAIKAFKAHVAAADASVKKLRAEARKAGIHARAQPGDLNTAVTQLVADLNKTLPTVRSLLRKVLRDLELNTVNKIVDGLTPLLTSLIGGVEALLVGLAPTLSALVNPLLALVNGLTKSLGIDLNNNTGHL</sequence>
<reference evidence="2" key="1">
    <citation type="journal article" date="2023" name="PhytoFront">
        <title>Draft Genome Resources of Seven Strains of Tilletia horrida, Causal Agent of Kernel Smut of Rice.</title>
        <authorList>
            <person name="Khanal S."/>
            <person name="Antony Babu S."/>
            <person name="Zhou X.G."/>
        </authorList>
    </citation>
    <scope>NUCLEOTIDE SEQUENCE</scope>
    <source>
        <strain evidence="2">TX3</strain>
    </source>
</reference>
<organism evidence="2 3">
    <name type="scientific">Tilletia horrida</name>
    <dbReference type="NCBI Taxonomy" id="155126"/>
    <lineage>
        <taxon>Eukaryota</taxon>
        <taxon>Fungi</taxon>
        <taxon>Dikarya</taxon>
        <taxon>Basidiomycota</taxon>
        <taxon>Ustilaginomycotina</taxon>
        <taxon>Exobasidiomycetes</taxon>
        <taxon>Tilletiales</taxon>
        <taxon>Tilletiaceae</taxon>
        <taxon>Tilletia</taxon>
    </lineage>
</organism>
<gene>
    <name evidence="2" type="ORF">OC842_006921</name>
</gene>
<evidence type="ECO:0000313" key="2">
    <source>
        <dbReference type="EMBL" id="KAK0520994.1"/>
    </source>
</evidence>
<proteinExistence type="predicted"/>
<dbReference type="AlphaFoldDB" id="A0AAN6G4M4"/>
<feature type="chain" id="PRO_5042886887" evidence="1">
    <location>
        <begin position="22"/>
        <end position="398"/>
    </location>
</feature>
<protein>
    <submittedName>
        <fullName evidence="2">Uncharacterized protein</fullName>
    </submittedName>
</protein>